<feature type="transmembrane region" description="Helical" evidence="19">
    <location>
        <begin position="28"/>
        <end position="45"/>
    </location>
</feature>
<sequence>MFIQRLLTTLILLPLVLVAIYYADSRFFSYALLVLALGCAYEWLQLIPIRRIWLKAFFLGAVAAAWVLVSNVYCCWLATGIAVWGLILIAICSYPKLQKIWGHKAVTAFLCLLLLPLFTQSMSNIFSLTQGKALVIYLLFLVWGADIGGYLAGKLLGKHKLIPAVSPGKTVEGVAGGIVLSLLVSLAASYYFQPLSLLKWTVAAFGIALVSLVGDLFVSMLKRRTQIKDTGHLLPGHGGVLDRLDSLIAAAPFFYLAVNYI</sequence>
<feature type="transmembrane region" description="Helical" evidence="19">
    <location>
        <begin position="134"/>
        <end position="153"/>
    </location>
</feature>
<evidence type="ECO:0000256" key="18">
    <source>
        <dbReference type="RuleBase" id="RU003938"/>
    </source>
</evidence>
<evidence type="ECO:0000256" key="14">
    <source>
        <dbReference type="ARBA" id="ARBA00023098"/>
    </source>
</evidence>
<keyword evidence="17" id="KW-1208">Phospholipid metabolism</keyword>
<dbReference type="PROSITE" id="PS01315">
    <property type="entry name" value="CDS"/>
    <property type="match status" value="1"/>
</dbReference>
<evidence type="ECO:0000256" key="15">
    <source>
        <dbReference type="ARBA" id="ARBA00023136"/>
    </source>
</evidence>
<comment type="caution">
    <text evidence="20">The sequence shown here is derived from an EMBL/GenBank/DDBJ whole genome shotgun (WGS) entry which is preliminary data.</text>
</comment>
<feature type="transmembrane region" description="Helical" evidence="19">
    <location>
        <begin position="106"/>
        <end position="128"/>
    </location>
</feature>
<dbReference type="PANTHER" id="PTHR46382:SF1">
    <property type="entry name" value="PHOSPHATIDATE CYTIDYLYLTRANSFERASE"/>
    <property type="match status" value="1"/>
</dbReference>
<keyword evidence="9" id="KW-0444">Lipid biosynthesis</keyword>
<feature type="transmembrane region" description="Helical" evidence="19">
    <location>
        <begin position="198"/>
        <end position="218"/>
    </location>
</feature>
<evidence type="ECO:0000256" key="19">
    <source>
        <dbReference type="SAM" id="Phobius"/>
    </source>
</evidence>
<feature type="transmembrane region" description="Helical" evidence="19">
    <location>
        <begin position="52"/>
        <end position="69"/>
    </location>
</feature>
<feature type="transmembrane region" description="Helical" evidence="19">
    <location>
        <begin position="75"/>
        <end position="94"/>
    </location>
</feature>
<evidence type="ECO:0000256" key="7">
    <source>
        <dbReference type="ARBA" id="ARBA00019373"/>
    </source>
</evidence>
<reference evidence="21" key="1">
    <citation type="journal article" date="2019" name="Int. J. Syst. Evol. Microbiol.">
        <title>The Global Catalogue of Microorganisms (GCM) 10K type strain sequencing project: providing services to taxonomists for standard genome sequencing and annotation.</title>
        <authorList>
            <consortium name="The Broad Institute Genomics Platform"/>
            <consortium name="The Broad Institute Genome Sequencing Center for Infectious Disease"/>
            <person name="Wu L."/>
            <person name="Ma J."/>
        </authorList>
    </citation>
    <scope>NUCLEOTIDE SEQUENCE [LARGE SCALE GENOMIC DNA]</scope>
    <source>
        <strain evidence="21">CCUG 59858</strain>
    </source>
</reference>
<evidence type="ECO:0000256" key="8">
    <source>
        <dbReference type="ARBA" id="ARBA00022475"/>
    </source>
</evidence>
<name>A0ABV8CHB2_9GAMM</name>
<keyword evidence="15 19" id="KW-0472">Membrane</keyword>
<dbReference type="Pfam" id="PF01148">
    <property type="entry name" value="CTP_transf_1"/>
    <property type="match status" value="1"/>
</dbReference>
<dbReference type="InterPro" id="IPR000374">
    <property type="entry name" value="PC_trans"/>
</dbReference>
<keyword evidence="16" id="KW-0594">Phospholipid biosynthesis</keyword>
<dbReference type="Proteomes" id="UP001595758">
    <property type="component" value="Unassembled WGS sequence"/>
</dbReference>
<dbReference type="GO" id="GO:0016779">
    <property type="term" value="F:nucleotidyltransferase activity"/>
    <property type="evidence" value="ECO:0007669"/>
    <property type="project" value="UniProtKB-KW"/>
</dbReference>
<evidence type="ECO:0000256" key="5">
    <source>
        <dbReference type="ARBA" id="ARBA00010185"/>
    </source>
</evidence>
<evidence type="ECO:0000256" key="16">
    <source>
        <dbReference type="ARBA" id="ARBA00023209"/>
    </source>
</evidence>
<comment type="pathway">
    <text evidence="3 18">Phospholipid metabolism; CDP-diacylglycerol biosynthesis; CDP-diacylglycerol from sn-glycerol 3-phosphate: step 3/3.</text>
</comment>
<keyword evidence="11 18" id="KW-0812">Transmembrane</keyword>
<keyword evidence="13 19" id="KW-1133">Transmembrane helix</keyword>
<keyword evidence="21" id="KW-1185">Reference proteome</keyword>
<comment type="similarity">
    <text evidence="5 18">Belongs to the CDS family.</text>
</comment>
<evidence type="ECO:0000256" key="6">
    <source>
        <dbReference type="ARBA" id="ARBA00012487"/>
    </source>
</evidence>
<feature type="transmembrane region" description="Helical" evidence="19">
    <location>
        <begin position="174"/>
        <end position="192"/>
    </location>
</feature>
<accession>A0ABV8CHB2</accession>
<evidence type="ECO:0000256" key="17">
    <source>
        <dbReference type="ARBA" id="ARBA00023264"/>
    </source>
</evidence>
<evidence type="ECO:0000256" key="13">
    <source>
        <dbReference type="ARBA" id="ARBA00022989"/>
    </source>
</evidence>
<keyword evidence="8" id="KW-1003">Cell membrane</keyword>
<keyword evidence="10 18" id="KW-0808">Transferase</keyword>
<evidence type="ECO:0000313" key="20">
    <source>
        <dbReference type="EMBL" id="MFC3909709.1"/>
    </source>
</evidence>
<comment type="catalytic activity">
    <reaction evidence="1 18">
        <text>a 1,2-diacyl-sn-glycero-3-phosphate + CTP + H(+) = a CDP-1,2-diacyl-sn-glycerol + diphosphate</text>
        <dbReference type="Rhea" id="RHEA:16229"/>
        <dbReference type="ChEBI" id="CHEBI:15378"/>
        <dbReference type="ChEBI" id="CHEBI:33019"/>
        <dbReference type="ChEBI" id="CHEBI:37563"/>
        <dbReference type="ChEBI" id="CHEBI:58332"/>
        <dbReference type="ChEBI" id="CHEBI:58608"/>
        <dbReference type="EC" id="2.7.7.41"/>
    </reaction>
</comment>
<dbReference type="RefSeq" id="WP_382344178.1">
    <property type="nucleotide sequence ID" value="NZ_JBHSAB010000028.1"/>
</dbReference>
<organism evidence="20 21">
    <name type="scientific">Legionella dresdenensis</name>
    <dbReference type="NCBI Taxonomy" id="450200"/>
    <lineage>
        <taxon>Bacteria</taxon>
        <taxon>Pseudomonadati</taxon>
        <taxon>Pseudomonadota</taxon>
        <taxon>Gammaproteobacteria</taxon>
        <taxon>Legionellales</taxon>
        <taxon>Legionellaceae</taxon>
        <taxon>Legionella</taxon>
    </lineage>
</organism>
<protein>
    <recommendedName>
        <fullName evidence="7 18">Phosphatidate cytidylyltransferase</fullName>
        <ecNumber evidence="6 18">2.7.7.41</ecNumber>
    </recommendedName>
</protein>
<comment type="subcellular location">
    <subcellularLocation>
        <location evidence="2">Cell membrane</location>
        <topology evidence="2">Multi-pass membrane protein</topology>
    </subcellularLocation>
</comment>
<keyword evidence="12 18" id="KW-0548">Nucleotidyltransferase</keyword>
<evidence type="ECO:0000313" key="21">
    <source>
        <dbReference type="Proteomes" id="UP001595758"/>
    </source>
</evidence>
<evidence type="ECO:0000256" key="1">
    <source>
        <dbReference type="ARBA" id="ARBA00001698"/>
    </source>
</evidence>
<evidence type="ECO:0000256" key="10">
    <source>
        <dbReference type="ARBA" id="ARBA00022679"/>
    </source>
</evidence>
<dbReference type="EC" id="2.7.7.41" evidence="6 18"/>
<dbReference type="PANTHER" id="PTHR46382">
    <property type="entry name" value="PHOSPHATIDATE CYTIDYLYLTRANSFERASE"/>
    <property type="match status" value="1"/>
</dbReference>
<keyword evidence="14" id="KW-0443">Lipid metabolism</keyword>
<evidence type="ECO:0000256" key="3">
    <source>
        <dbReference type="ARBA" id="ARBA00005119"/>
    </source>
</evidence>
<evidence type="ECO:0000256" key="12">
    <source>
        <dbReference type="ARBA" id="ARBA00022695"/>
    </source>
</evidence>
<evidence type="ECO:0000256" key="9">
    <source>
        <dbReference type="ARBA" id="ARBA00022516"/>
    </source>
</evidence>
<evidence type="ECO:0000256" key="11">
    <source>
        <dbReference type="ARBA" id="ARBA00022692"/>
    </source>
</evidence>
<gene>
    <name evidence="20" type="ORF">ACFORL_11575</name>
</gene>
<comment type="pathway">
    <text evidence="4">Lipid metabolism.</text>
</comment>
<evidence type="ECO:0000256" key="2">
    <source>
        <dbReference type="ARBA" id="ARBA00004651"/>
    </source>
</evidence>
<evidence type="ECO:0000256" key="4">
    <source>
        <dbReference type="ARBA" id="ARBA00005189"/>
    </source>
</evidence>
<dbReference type="EMBL" id="JBHSAB010000028">
    <property type="protein sequence ID" value="MFC3909709.1"/>
    <property type="molecule type" value="Genomic_DNA"/>
</dbReference>
<proteinExistence type="inferred from homology"/>